<evidence type="ECO:0000313" key="3">
    <source>
        <dbReference type="EMBL" id="QCP34156.1"/>
    </source>
</evidence>
<dbReference type="PROSITE" id="PS50887">
    <property type="entry name" value="GGDEF"/>
    <property type="match status" value="1"/>
</dbReference>
<dbReference type="CDD" id="cd01949">
    <property type="entry name" value="GGDEF"/>
    <property type="match status" value="1"/>
</dbReference>
<keyword evidence="4" id="KW-1185">Reference proteome</keyword>
<dbReference type="GO" id="GO:0005886">
    <property type="term" value="C:plasma membrane"/>
    <property type="evidence" value="ECO:0007669"/>
    <property type="project" value="TreeGrafter"/>
</dbReference>
<dbReference type="SMART" id="SM00267">
    <property type="entry name" value="GGDEF"/>
    <property type="match status" value="1"/>
</dbReference>
<gene>
    <name evidence="3" type="ORF">AR1Y2_0702</name>
</gene>
<feature type="transmembrane region" description="Helical" evidence="1">
    <location>
        <begin position="164"/>
        <end position="186"/>
    </location>
</feature>
<proteinExistence type="predicted"/>
<dbReference type="EMBL" id="CP040058">
    <property type="protein sequence ID" value="QCP34156.1"/>
    <property type="molecule type" value="Genomic_DNA"/>
</dbReference>
<dbReference type="InterPro" id="IPR029787">
    <property type="entry name" value="Nucleotide_cyclase"/>
</dbReference>
<dbReference type="InterPro" id="IPR043128">
    <property type="entry name" value="Rev_trsase/Diguanyl_cyclase"/>
</dbReference>
<dbReference type="GO" id="GO:0052621">
    <property type="term" value="F:diguanylate cyclase activity"/>
    <property type="evidence" value="ECO:0007669"/>
    <property type="project" value="TreeGrafter"/>
</dbReference>
<feature type="transmembrane region" description="Helical" evidence="1">
    <location>
        <begin position="137"/>
        <end position="155"/>
    </location>
</feature>
<dbReference type="PANTHER" id="PTHR45138">
    <property type="entry name" value="REGULATORY COMPONENTS OF SENSORY TRANSDUCTION SYSTEM"/>
    <property type="match status" value="1"/>
</dbReference>
<dbReference type="GO" id="GO:0043709">
    <property type="term" value="P:cell adhesion involved in single-species biofilm formation"/>
    <property type="evidence" value="ECO:0007669"/>
    <property type="project" value="TreeGrafter"/>
</dbReference>
<dbReference type="Gene3D" id="3.30.70.270">
    <property type="match status" value="1"/>
</dbReference>
<name>A0A4P8I9T7_9FIRM</name>
<dbReference type="InterPro" id="IPR000160">
    <property type="entry name" value="GGDEF_dom"/>
</dbReference>
<feature type="transmembrane region" description="Helical" evidence="1">
    <location>
        <begin position="56"/>
        <end position="80"/>
    </location>
</feature>
<dbReference type="NCBIfam" id="TIGR00254">
    <property type="entry name" value="GGDEF"/>
    <property type="match status" value="1"/>
</dbReference>
<dbReference type="FunFam" id="3.30.70.270:FF:000001">
    <property type="entry name" value="Diguanylate cyclase domain protein"/>
    <property type="match status" value="1"/>
</dbReference>
<dbReference type="InterPro" id="IPR050469">
    <property type="entry name" value="Diguanylate_Cyclase"/>
</dbReference>
<dbReference type="KEGG" id="arf:AR1Y2_0702"/>
<evidence type="ECO:0000256" key="1">
    <source>
        <dbReference type="SAM" id="Phobius"/>
    </source>
</evidence>
<reference evidence="3 4" key="1">
    <citation type="submission" date="2019-05" db="EMBL/GenBank/DDBJ databases">
        <title>Complete genome sequencing of Anaerostipes rhamnosivorans.</title>
        <authorList>
            <person name="Bui T.P.N."/>
            <person name="de Vos W.M."/>
        </authorList>
    </citation>
    <scope>NUCLEOTIDE SEQUENCE [LARGE SCALE GENOMIC DNA]</scope>
    <source>
        <strain evidence="3 4">1y2</strain>
    </source>
</reference>
<dbReference type="AlphaFoldDB" id="A0A4P8I9T7"/>
<keyword evidence="1" id="KW-0812">Transmembrane</keyword>
<feature type="domain" description="GGDEF" evidence="2">
    <location>
        <begin position="240"/>
        <end position="370"/>
    </location>
</feature>
<accession>A0A4P8I9T7</accession>
<evidence type="ECO:0000313" key="4">
    <source>
        <dbReference type="Proteomes" id="UP000298653"/>
    </source>
</evidence>
<sequence length="370" mass="42466">MKKEWEAVMENNISYAKWKGQLMKLNLVIILALSVLEFGLYFGIRQAGKMYVGFDVYLVKYIIVPLLINMGSWLLCHFLLKREKISQRNRNFITLFSSLMICLCIACVHNDFVVVICFFSLVIIISGLFGDILLTKMITGLSLGGMAISACYAAFHEKSGDVDYMFEVAVTVAFLIFTYLFTRIIIEYNNEQLKRLSQTYHRLERLEHRILLDPLTGLYNHTAFYTILNNQLEECRDSGQAVTLAVIDIDDFKKVNDRFGHENGNLVLIRLSSLLQTFCGPKGYACRYGGEEFTVIFPGMKKEKAKELMEKIRIEFSCSSYPFLQGEKVTFSCGIYECTDTAVHPQEIFQKADDMMYQAKDLGKNQCKMK</sequence>
<dbReference type="Proteomes" id="UP000298653">
    <property type="component" value="Chromosome"/>
</dbReference>
<protein>
    <submittedName>
        <fullName evidence="3">Diguanylate cyclase/phosphodiesterase (GGDEF &amp; EAL domains) with PAS/PAC sensor(S)</fullName>
    </submittedName>
</protein>
<keyword evidence="1" id="KW-1133">Transmembrane helix</keyword>
<organism evidence="3 4">
    <name type="scientific">Anaerostipes rhamnosivorans</name>
    <dbReference type="NCBI Taxonomy" id="1229621"/>
    <lineage>
        <taxon>Bacteria</taxon>
        <taxon>Bacillati</taxon>
        <taxon>Bacillota</taxon>
        <taxon>Clostridia</taxon>
        <taxon>Lachnospirales</taxon>
        <taxon>Lachnospiraceae</taxon>
        <taxon>Anaerostipes</taxon>
    </lineage>
</organism>
<dbReference type="PANTHER" id="PTHR45138:SF24">
    <property type="entry name" value="DIGUANYLATE CYCLASE DGCC-RELATED"/>
    <property type="match status" value="1"/>
</dbReference>
<dbReference type="SUPFAM" id="SSF55073">
    <property type="entry name" value="Nucleotide cyclase"/>
    <property type="match status" value="1"/>
</dbReference>
<feature type="transmembrane region" description="Helical" evidence="1">
    <location>
        <begin position="25"/>
        <end position="44"/>
    </location>
</feature>
<dbReference type="Pfam" id="PF00990">
    <property type="entry name" value="GGDEF"/>
    <property type="match status" value="1"/>
</dbReference>
<dbReference type="GO" id="GO:1902201">
    <property type="term" value="P:negative regulation of bacterial-type flagellum-dependent cell motility"/>
    <property type="evidence" value="ECO:0007669"/>
    <property type="project" value="TreeGrafter"/>
</dbReference>
<evidence type="ECO:0000259" key="2">
    <source>
        <dbReference type="PROSITE" id="PS50887"/>
    </source>
</evidence>
<keyword evidence="1" id="KW-0472">Membrane</keyword>
<feature type="transmembrane region" description="Helical" evidence="1">
    <location>
        <begin position="92"/>
        <end position="125"/>
    </location>
</feature>